<feature type="chain" id="PRO_5037542120" evidence="1">
    <location>
        <begin position="21"/>
        <end position="86"/>
    </location>
</feature>
<name>A0A931H580_9BURK</name>
<keyword evidence="3" id="KW-1185">Reference proteome</keyword>
<accession>A0A931H580</accession>
<keyword evidence="1" id="KW-0732">Signal</keyword>
<proteinExistence type="predicted"/>
<sequence length="86" mass="8505">MHKLQLRSAAVVLAASALLAGCGGGGDDAPATARTTDVPGSAQSSVDGLIAYLQELIAQTSETTEPVLVGDAVLPTSDTTEPAAVN</sequence>
<dbReference type="EMBL" id="JADWYS010000001">
    <property type="protein sequence ID" value="MBG9388650.1"/>
    <property type="molecule type" value="Genomic_DNA"/>
</dbReference>
<comment type="caution">
    <text evidence="2">The sequence shown here is derived from an EMBL/GenBank/DDBJ whole genome shotgun (WGS) entry which is preliminary data.</text>
</comment>
<dbReference type="RefSeq" id="WP_196986500.1">
    <property type="nucleotide sequence ID" value="NZ_JADWYS010000001.1"/>
</dbReference>
<gene>
    <name evidence="2" type="ORF">I5803_11515</name>
</gene>
<organism evidence="2 3">
    <name type="scientific">Caenimonas aquaedulcis</name>
    <dbReference type="NCBI Taxonomy" id="2793270"/>
    <lineage>
        <taxon>Bacteria</taxon>
        <taxon>Pseudomonadati</taxon>
        <taxon>Pseudomonadota</taxon>
        <taxon>Betaproteobacteria</taxon>
        <taxon>Burkholderiales</taxon>
        <taxon>Comamonadaceae</taxon>
        <taxon>Caenimonas</taxon>
    </lineage>
</organism>
<dbReference type="Proteomes" id="UP000651050">
    <property type="component" value="Unassembled WGS sequence"/>
</dbReference>
<evidence type="ECO:0000313" key="3">
    <source>
        <dbReference type="Proteomes" id="UP000651050"/>
    </source>
</evidence>
<evidence type="ECO:0000313" key="2">
    <source>
        <dbReference type="EMBL" id="MBG9388650.1"/>
    </source>
</evidence>
<evidence type="ECO:0000256" key="1">
    <source>
        <dbReference type="SAM" id="SignalP"/>
    </source>
</evidence>
<feature type="signal peptide" evidence="1">
    <location>
        <begin position="1"/>
        <end position="20"/>
    </location>
</feature>
<reference evidence="2" key="1">
    <citation type="submission" date="2020-11" db="EMBL/GenBank/DDBJ databases">
        <title>Bacterial whole genome sequence for Caenimonas sp. DR4.4.</title>
        <authorList>
            <person name="Le V."/>
            <person name="Ko S.-R."/>
            <person name="Ahn C.-Y."/>
            <person name="Oh H.-M."/>
        </authorList>
    </citation>
    <scope>NUCLEOTIDE SEQUENCE</scope>
    <source>
        <strain evidence="2">DR4.4</strain>
    </source>
</reference>
<dbReference type="PROSITE" id="PS51257">
    <property type="entry name" value="PROKAR_LIPOPROTEIN"/>
    <property type="match status" value="1"/>
</dbReference>
<protein>
    <submittedName>
        <fullName evidence="2">Uncharacterized protein</fullName>
    </submittedName>
</protein>
<dbReference type="AlphaFoldDB" id="A0A931H580"/>